<evidence type="ECO:0000313" key="8">
    <source>
        <dbReference type="EMBL" id="CAH2041550.1"/>
    </source>
</evidence>
<name>A0ABN8HUH2_9NEOP</name>
<evidence type="ECO:0000256" key="1">
    <source>
        <dbReference type="ARBA" id="ARBA00011764"/>
    </source>
</evidence>
<gene>
    <name evidence="8" type="ORF">IPOD504_LOCUS3239</name>
</gene>
<dbReference type="InterPro" id="IPR028002">
    <property type="entry name" value="Myb_DNA-bind_5"/>
</dbReference>
<feature type="domain" description="Myb/SANT-like DNA-binding" evidence="7">
    <location>
        <begin position="4"/>
        <end position="75"/>
    </location>
</feature>
<proteinExistence type="predicted"/>
<feature type="region of interest" description="Disordered" evidence="6">
    <location>
        <begin position="155"/>
        <end position="184"/>
    </location>
</feature>
<evidence type="ECO:0000256" key="5">
    <source>
        <dbReference type="ARBA" id="ARBA00025466"/>
    </source>
</evidence>
<dbReference type="Pfam" id="PF13873">
    <property type="entry name" value="Myb_DNA-bind_5"/>
    <property type="match status" value="1"/>
</dbReference>
<evidence type="ECO:0000313" key="9">
    <source>
        <dbReference type="Proteomes" id="UP000837857"/>
    </source>
</evidence>
<keyword evidence="9" id="KW-1185">Reference proteome</keyword>
<feature type="region of interest" description="Disordered" evidence="6">
    <location>
        <begin position="111"/>
        <end position="141"/>
    </location>
</feature>
<dbReference type="EMBL" id="OW152825">
    <property type="protein sequence ID" value="CAH2041550.1"/>
    <property type="molecule type" value="Genomic_DNA"/>
</dbReference>
<comment type="subunit">
    <text evidence="1">Self-associates forming complexes of several hundred monomers.</text>
</comment>
<organism evidence="8 9">
    <name type="scientific">Iphiclides podalirius</name>
    <name type="common">scarce swallowtail</name>
    <dbReference type="NCBI Taxonomy" id="110791"/>
    <lineage>
        <taxon>Eukaryota</taxon>
        <taxon>Metazoa</taxon>
        <taxon>Ecdysozoa</taxon>
        <taxon>Arthropoda</taxon>
        <taxon>Hexapoda</taxon>
        <taxon>Insecta</taxon>
        <taxon>Pterygota</taxon>
        <taxon>Neoptera</taxon>
        <taxon>Endopterygota</taxon>
        <taxon>Lepidoptera</taxon>
        <taxon>Glossata</taxon>
        <taxon>Ditrysia</taxon>
        <taxon>Papilionoidea</taxon>
        <taxon>Papilionidae</taxon>
        <taxon>Papilioninae</taxon>
        <taxon>Iphiclides</taxon>
    </lineage>
</organism>
<keyword evidence="4" id="KW-0804">Transcription</keyword>
<evidence type="ECO:0000256" key="4">
    <source>
        <dbReference type="ARBA" id="ARBA00023163"/>
    </source>
</evidence>
<evidence type="ECO:0000256" key="3">
    <source>
        <dbReference type="ARBA" id="ARBA00023015"/>
    </source>
</evidence>
<evidence type="ECO:0000256" key="2">
    <source>
        <dbReference type="ARBA" id="ARBA00016807"/>
    </source>
</evidence>
<feature type="non-terminal residue" evidence="8">
    <location>
        <position position="1"/>
    </location>
</feature>
<feature type="compositionally biased region" description="Polar residues" evidence="6">
    <location>
        <begin position="111"/>
        <end position="122"/>
    </location>
</feature>
<protein>
    <recommendedName>
        <fullName evidence="2">Regulatory protein zeste</fullName>
    </recommendedName>
</protein>
<sequence>MSATQEQIDMLLDFVQENQGFAKGVKKNVEGRVKTNQLWINITSKLNNVGGAVKTVKQWQKVWADRKYLAKKAAAAYRRSAATGSPTTPPPLSEAERRVIEILGEDLCTRQTQASSPAYKQQNLRDDQNTDQSSSEESTYDKDLIIIKRDPLAAERKGENVSKTSDQPAFRNQRKRRILSQSQRSDSDVELQLVHLEERKIEELTGIRQELRELTGAVRQLLEVIQNKN</sequence>
<dbReference type="PANTHER" id="PTHR23098">
    <property type="entry name" value="AGAP001331-PA-RELATED"/>
    <property type="match status" value="1"/>
</dbReference>
<evidence type="ECO:0000256" key="6">
    <source>
        <dbReference type="SAM" id="MobiDB-lite"/>
    </source>
</evidence>
<evidence type="ECO:0000259" key="7">
    <source>
        <dbReference type="Pfam" id="PF13873"/>
    </source>
</evidence>
<dbReference type="Proteomes" id="UP000837857">
    <property type="component" value="Chromosome 13"/>
</dbReference>
<comment type="function">
    <text evidence="5">Involved in transvection phenomena (= synapsis-dependent gene expression), where the synaptic pairing of chromosomes carrying genes with which zeste interacts influences the expression of these genes. Zeste binds to DNA and stimulates transcription from a nearby promoter.</text>
</comment>
<dbReference type="PANTHER" id="PTHR23098:SF16">
    <property type="entry name" value="REGULATORY PROTEIN ZESTE"/>
    <property type="match status" value="1"/>
</dbReference>
<reference evidence="8" key="1">
    <citation type="submission" date="2022-03" db="EMBL/GenBank/DDBJ databases">
        <authorList>
            <person name="Martin H S."/>
        </authorList>
    </citation>
    <scope>NUCLEOTIDE SEQUENCE</scope>
</reference>
<accession>A0ABN8HUH2</accession>
<keyword evidence="3" id="KW-0805">Transcription regulation</keyword>